<proteinExistence type="predicted"/>
<dbReference type="EMBL" id="JBBAYM010000010">
    <property type="protein sequence ID" value="MEI5610952.1"/>
    <property type="molecule type" value="Genomic_DNA"/>
</dbReference>
<evidence type="ECO:0000256" key="1">
    <source>
        <dbReference type="SAM" id="MobiDB-lite"/>
    </source>
</evidence>
<evidence type="ECO:0000313" key="3">
    <source>
        <dbReference type="EMBL" id="MEI5610952.1"/>
    </source>
</evidence>
<reference evidence="3 4" key="1">
    <citation type="submission" date="2024-03" db="EMBL/GenBank/DDBJ databases">
        <title>First Report of Pectobacterium brasiliscabiei causing potato scab in china.</title>
        <authorList>
            <person name="Handique U."/>
        </authorList>
    </citation>
    <scope>NUCLEOTIDE SEQUENCE [LARGE SCALE GENOMIC DNA]</scope>
    <source>
        <strain evidence="3 4">ZRIMU1503</strain>
    </source>
</reference>
<feature type="region of interest" description="Disordered" evidence="1">
    <location>
        <begin position="66"/>
        <end position="91"/>
    </location>
</feature>
<dbReference type="Proteomes" id="UP001365781">
    <property type="component" value="Unassembled WGS sequence"/>
</dbReference>
<evidence type="ECO:0000313" key="2">
    <source>
        <dbReference type="EMBL" id="MEI5610888.1"/>
    </source>
</evidence>
<protein>
    <submittedName>
        <fullName evidence="3">Uncharacterized protein</fullName>
    </submittedName>
</protein>
<name>A0ABU8GCM9_9ACTN</name>
<comment type="caution">
    <text evidence="3">The sequence shown here is derived from an EMBL/GenBank/DDBJ whole genome shotgun (WGS) entry which is preliminary data.</text>
</comment>
<keyword evidence="4" id="KW-1185">Reference proteome</keyword>
<accession>A0ABU8GCM9</accession>
<dbReference type="RefSeq" id="WP_336541382.1">
    <property type="nucleotide sequence ID" value="NZ_JBBAYM010000010.1"/>
</dbReference>
<sequence>MPGEDRAWRRQRRPENVPVTLTGHFEVPCRAPRNRRRLSATVTVHRTALEAAWEQVGRLEEAVAPAARAGATPGERLAGLPSLPRGARTPT</sequence>
<organism evidence="3 4">
    <name type="scientific">Streptomyces brasiliscabiei</name>
    <dbReference type="NCBI Taxonomy" id="2736302"/>
    <lineage>
        <taxon>Bacteria</taxon>
        <taxon>Bacillati</taxon>
        <taxon>Actinomycetota</taxon>
        <taxon>Actinomycetes</taxon>
        <taxon>Kitasatosporales</taxon>
        <taxon>Streptomycetaceae</taxon>
        <taxon>Streptomyces</taxon>
    </lineage>
</organism>
<dbReference type="EMBL" id="JBBAYM010000010">
    <property type="protein sequence ID" value="MEI5610888.1"/>
    <property type="molecule type" value="Genomic_DNA"/>
</dbReference>
<feature type="compositionally biased region" description="Low complexity" evidence="1">
    <location>
        <begin position="66"/>
        <end position="76"/>
    </location>
</feature>
<gene>
    <name evidence="2" type="ORF">WB403_17120</name>
    <name evidence="3" type="ORF">WB403_17455</name>
</gene>
<evidence type="ECO:0000313" key="4">
    <source>
        <dbReference type="Proteomes" id="UP001365781"/>
    </source>
</evidence>